<dbReference type="AlphaFoldDB" id="A0A4P9A2D6"/>
<keyword evidence="1" id="KW-0732">Signal</keyword>
<evidence type="ECO:0000256" key="1">
    <source>
        <dbReference type="SAM" id="SignalP"/>
    </source>
</evidence>
<sequence>MSRRWAFASLVLVGAMASALFLTNDAHAARPAYNNSEIDAWNNYLRYGVCGQGALWFNDKDGNYGPSNDWERGYYSTGVQAVAHDQQYITIYLHGSAVMVGCEGDPFYATFIQSLSSRLTIHGTNLFRGRGDASGWTSIGGSLPATLDIRNIATPGDPNGQVVYLTFRRCGDFKENGSLDRCRAETLPVRIIRQAAPWRAEGESYIRRETAGNKNVDRDWQKATLFAKPGETIGFTHRLAMRDANANQQIRHTIRGHNLPRSPHIPASEADSVIDYGWSSPPLLKDTFIQHYGPYPGAKNPWNVMRYTVKASDAGKNICQRIEWAPASYKGGVAGSNYACAVVPYEYTLRPSIDVASTTIMLGQKKVSGVQGSIYNSGPTRSKPTRSAVVRFVAKAGNTIAESGDNVRMSIENPCELAAHIAAKHGVTISGACKDLYKDGSDRDFPVNQTVIHSSDDDINGLPVQSGDRVCYATVVAAYKQEVGKETSSYAVKCVVVSKKPKVQFWGGDVRAGVSFGGATSKGLVQTSMTILDDKRYGSWAEYGILSPQNIISASGAGLSDGGPAGGLAREYNALTFRNTKTPYGQFGRLTGYNYPAIKGTDSGLIKIGDGQLSGNAEYRAAQVEITGGTVKTGAYVTVYGRTVRITGDITYANGPLSSVGSIPQLIIRADHIIIEPNVQRVDAWLLANKTVSTCAEAKNGKGWPETDLLASGACDKQQLRVNGPIVTGSLYLRRTHGSDQTDFGKPAEILNLRPDAYLANYGRSRDSGAIQTMYSRELPPRF</sequence>
<accession>A0A4P9A2D6</accession>
<name>A0A4P9A2D6_9BACT</name>
<proteinExistence type="predicted"/>
<dbReference type="EMBL" id="CP040004">
    <property type="protein sequence ID" value="QCT41947.1"/>
    <property type="molecule type" value="Genomic_DNA"/>
</dbReference>
<dbReference type="OrthoDB" id="9757753at2"/>
<keyword evidence="3" id="KW-1185">Reference proteome</keyword>
<gene>
    <name evidence="2" type="ORF">FBF37_00410</name>
</gene>
<reference evidence="2 3" key="1">
    <citation type="submission" date="2019-04" db="EMBL/GenBank/DDBJ databases">
        <title>Saccharibacteria TM7 genomes.</title>
        <authorList>
            <person name="Bor B."/>
            <person name="He X."/>
            <person name="Chen T."/>
            <person name="Dewhirst F.E."/>
        </authorList>
    </citation>
    <scope>NUCLEOTIDE SEQUENCE [LARGE SCALE GENOMIC DNA]</scope>
    <source>
        <strain evidence="2 3">BB001</strain>
    </source>
</reference>
<dbReference type="Proteomes" id="UP000310639">
    <property type="component" value="Chromosome"/>
</dbReference>
<evidence type="ECO:0000313" key="2">
    <source>
        <dbReference type="EMBL" id="QCT41947.1"/>
    </source>
</evidence>
<feature type="signal peptide" evidence="1">
    <location>
        <begin position="1"/>
        <end position="28"/>
    </location>
</feature>
<dbReference type="KEGG" id="nft:FBF37_00410"/>
<feature type="chain" id="PRO_5020578470" evidence="1">
    <location>
        <begin position="29"/>
        <end position="783"/>
    </location>
</feature>
<evidence type="ECO:0000313" key="3">
    <source>
        <dbReference type="Proteomes" id="UP000310639"/>
    </source>
</evidence>
<protein>
    <submittedName>
        <fullName evidence="2">Uncharacterized protein</fullName>
    </submittedName>
</protein>
<dbReference type="RefSeq" id="WP_138078418.1">
    <property type="nucleotide sequence ID" value="NZ_CP040004.1"/>
</dbReference>
<organism evidence="2 3">
    <name type="scientific">Candidatus Nanosynbacter featherlites</name>
    <dbReference type="NCBI Taxonomy" id="2572088"/>
    <lineage>
        <taxon>Bacteria</taxon>
        <taxon>Candidatus Saccharimonadota</taxon>
        <taxon>Candidatus Saccharimonadia</taxon>
        <taxon>Candidatus Nanosynbacterales</taxon>
        <taxon>Candidatus Nanosynbacteraceae</taxon>
        <taxon>Candidatus Nanosynbacter</taxon>
    </lineage>
</organism>